<evidence type="ECO:0008006" key="3">
    <source>
        <dbReference type="Google" id="ProtNLM"/>
    </source>
</evidence>
<comment type="caution">
    <text evidence="1">The sequence shown here is derived from an EMBL/GenBank/DDBJ whole genome shotgun (WGS) entry which is preliminary data.</text>
</comment>
<keyword evidence="2" id="KW-1185">Reference proteome</keyword>
<sequence length="458" mass="53309">MENFEHKFREIYFYIGAFGITQKPLYPWDMETASEVDKLEFKIQVNKGFRIGQSLILEEILKLYYDKKQFKLEFRQARKVKDEIQKRLITNASKLVEHRIKILRHLVDFIAWQMLGHQYFKARRFHSGDKSRPDLLETNLESVIEVVNYFHRKDPINFALITDLTTFIDVGDLLVSSEKSLTIVECKSGSVQGQVDALINELGKDNWKVVVENLVKVKGKKRAGDMLKQASRTLNQMDKGTRITTFLNKEEGKDTFTNSQVNIYESKIPLQNYYEKLIESFTESIVSGYSLNVIENIVFYTVIRNVSANEGYKIFTGLLDGLEIRSQNIDYLHQLDIPIKAPLFVKPFSKEIMIELLTGRIKLFLAIDLDGLIQMFNERGIQARWMSRKETNKYLDSKPQYIPYMNNHQGILITINKHEIVLGSQFLTKILLDNITPSSFIDQYKSYHGEPIRKSSDE</sequence>
<evidence type="ECO:0000313" key="2">
    <source>
        <dbReference type="Proteomes" id="UP001568894"/>
    </source>
</evidence>
<dbReference type="RefSeq" id="WP_371569808.1">
    <property type="nucleotide sequence ID" value="NZ_JASMRN010000006.1"/>
</dbReference>
<dbReference type="Proteomes" id="UP001568894">
    <property type="component" value="Unassembled WGS sequence"/>
</dbReference>
<dbReference type="EMBL" id="JASMRN010000006">
    <property type="protein sequence ID" value="MEZ7515392.1"/>
    <property type="molecule type" value="Genomic_DNA"/>
</dbReference>
<name>A0ABV4KCK2_9FLAO</name>
<reference evidence="1 2" key="1">
    <citation type="submission" date="2023-05" db="EMBL/GenBank/DDBJ databases">
        <title>Adaptations of aquatic viruses from atmosphere-close ecosystems of the Central Arctic Ocean.</title>
        <authorList>
            <person name="Rahlff J."/>
            <person name="Holmfeldt K."/>
        </authorList>
    </citation>
    <scope>NUCLEOTIDE SEQUENCE [LARGE SCALE GENOMIC DNA]</scope>
    <source>
        <strain evidence="1 2">Arc14</strain>
    </source>
</reference>
<accession>A0ABV4KCK2</accession>
<organism evidence="1 2">
    <name type="scientific">Flavobacterium frigidarium</name>
    <dbReference type="NCBI Taxonomy" id="99286"/>
    <lineage>
        <taxon>Bacteria</taxon>
        <taxon>Pseudomonadati</taxon>
        <taxon>Bacteroidota</taxon>
        <taxon>Flavobacteriia</taxon>
        <taxon>Flavobacteriales</taxon>
        <taxon>Flavobacteriaceae</taxon>
        <taxon>Flavobacterium</taxon>
    </lineage>
</organism>
<evidence type="ECO:0000313" key="1">
    <source>
        <dbReference type="EMBL" id="MEZ7515392.1"/>
    </source>
</evidence>
<proteinExistence type="predicted"/>
<protein>
    <recommendedName>
        <fullName evidence="3">PD-(D/E)XK nuclease superfamily protein</fullName>
    </recommendedName>
</protein>
<gene>
    <name evidence="1" type="ORF">QO192_08880</name>
</gene>